<protein>
    <submittedName>
        <fullName evidence="2">Transcriptional regulator</fullName>
    </submittedName>
</protein>
<keyword evidence="3" id="KW-1185">Reference proteome</keyword>
<dbReference type="SMART" id="SM00530">
    <property type="entry name" value="HTH_XRE"/>
    <property type="match status" value="1"/>
</dbReference>
<feature type="domain" description="HTH cro/C1-type" evidence="1">
    <location>
        <begin position="8"/>
        <end position="42"/>
    </location>
</feature>
<evidence type="ECO:0000259" key="1">
    <source>
        <dbReference type="PROSITE" id="PS50943"/>
    </source>
</evidence>
<dbReference type="InterPro" id="IPR010982">
    <property type="entry name" value="Lambda_DNA-bd_dom_sf"/>
</dbReference>
<dbReference type="OrthoDB" id="2306294at2"/>
<dbReference type="Gene3D" id="1.10.260.40">
    <property type="entry name" value="lambda repressor-like DNA-binding domains"/>
    <property type="match status" value="1"/>
</dbReference>
<evidence type="ECO:0000313" key="3">
    <source>
        <dbReference type="Proteomes" id="UP000095094"/>
    </source>
</evidence>
<dbReference type="CDD" id="cd00093">
    <property type="entry name" value="HTH_XRE"/>
    <property type="match status" value="1"/>
</dbReference>
<dbReference type="PROSITE" id="PS50943">
    <property type="entry name" value="HTH_CROC1"/>
    <property type="match status" value="1"/>
</dbReference>
<dbReference type="RefSeq" id="WP_069664196.1">
    <property type="nucleotide sequence ID" value="NZ_JBHUJJ010000001.1"/>
</dbReference>
<comment type="caution">
    <text evidence="2">The sequence shown here is derived from an EMBL/GenBank/DDBJ whole genome shotgun (WGS) entry which is preliminary data.</text>
</comment>
<organism evidence="2 3">
    <name type="scientific">Enterococcus termitis</name>
    <dbReference type="NCBI Taxonomy" id="332950"/>
    <lineage>
        <taxon>Bacteria</taxon>
        <taxon>Bacillati</taxon>
        <taxon>Bacillota</taxon>
        <taxon>Bacilli</taxon>
        <taxon>Lactobacillales</taxon>
        <taxon>Enterococcaceae</taxon>
        <taxon>Enterococcus</taxon>
    </lineage>
</organism>
<accession>A0A1E5GIS8</accession>
<reference evidence="3" key="1">
    <citation type="submission" date="2016-09" db="EMBL/GenBank/DDBJ databases">
        <authorList>
            <person name="Gulvik C.A."/>
        </authorList>
    </citation>
    <scope>NUCLEOTIDE SEQUENCE [LARGE SCALE GENOMIC DNA]</scope>
    <source>
        <strain evidence="3">LMG 8895</strain>
    </source>
</reference>
<gene>
    <name evidence="2" type="ORF">BCR25_08130</name>
</gene>
<dbReference type="AlphaFoldDB" id="A0A1E5GIS8"/>
<dbReference type="Pfam" id="PF01381">
    <property type="entry name" value="HTH_3"/>
    <property type="match status" value="1"/>
</dbReference>
<dbReference type="SUPFAM" id="SSF47413">
    <property type="entry name" value="lambda repressor-like DNA-binding domains"/>
    <property type="match status" value="1"/>
</dbReference>
<dbReference type="Proteomes" id="UP000095094">
    <property type="component" value="Unassembled WGS sequence"/>
</dbReference>
<dbReference type="GO" id="GO:0003677">
    <property type="term" value="F:DNA binding"/>
    <property type="evidence" value="ECO:0007669"/>
    <property type="project" value="InterPro"/>
</dbReference>
<dbReference type="EMBL" id="MIJY01000034">
    <property type="protein sequence ID" value="OEG12495.1"/>
    <property type="molecule type" value="Genomic_DNA"/>
</dbReference>
<evidence type="ECO:0000313" key="2">
    <source>
        <dbReference type="EMBL" id="OEG12495.1"/>
    </source>
</evidence>
<dbReference type="InterPro" id="IPR001387">
    <property type="entry name" value="Cro/C1-type_HTH"/>
</dbReference>
<sequence length="60" mass="6981">MSSFKKTVKIALVEKGWSQRELARQMGITVSYLQDLLNGNRNSLERKQQIKDLLSIQCER</sequence>
<proteinExistence type="predicted"/>
<name>A0A1E5GIS8_9ENTE</name>